<comment type="caution">
    <text evidence="3">The sequence shown here is derived from an EMBL/GenBank/DDBJ whole genome shotgun (WGS) entry which is preliminary data.</text>
</comment>
<keyword evidence="1" id="KW-1133">Transmembrane helix</keyword>
<dbReference type="EMBL" id="VDFV01000048">
    <property type="protein sequence ID" value="TNC63595.1"/>
    <property type="molecule type" value="Genomic_DNA"/>
</dbReference>
<dbReference type="Proteomes" id="UP000305709">
    <property type="component" value="Unassembled WGS sequence"/>
</dbReference>
<feature type="transmembrane region" description="Helical" evidence="1">
    <location>
        <begin position="131"/>
        <end position="153"/>
    </location>
</feature>
<feature type="domain" description="DUF1468" evidence="2">
    <location>
        <begin position="9"/>
        <end position="154"/>
    </location>
</feature>
<keyword evidence="1" id="KW-0812">Transmembrane</keyword>
<accession>A0A5C4N685</accession>
<dbReference type="OrthoDB" id="8410929at2"/>
<feature type="transmembrane region" description="Helical" evidence="1">
    <location>
        <begin position="107"/>
        <end position="124"/>
    </location>
</feature>
<dbReference type="AlphaFoldDB" id="A0A5C4N685"/>
<dbReference type="RefSeq" id="WP_139083327.1">
    <property type="nucleotide sequence ID" value="NZ_VDFV01000048.1"/>
</dbReference>
<dbReference type="Pfam" id="PF07331">
    <property type="entry name" value="TctB"/>
    <property type="match status" value="1"/>
</dbReference>
<gene>
    <name evidence="3" type="ORF">FHG71_19285</name>
</gene>
<protein>
    <submittedName>
        <fullName evidence="3">Tripartite tricarboxylate transporter TctB family protein</fullName>
    </submittedName>
</protein>
<evidence type="ECO:0000256" key="1">
    <source>
        <dbReference type="SAM" id="Phobius"/>
    </source>
</evidence>
<evidence type="ECO:0000313" key="3">
    <source>
        <dbReference type="EMBL" id="TNC63595.1"/>
    </source>
</evidence>
<name>A0A5C4N685_9RHOB</name>
<keyword evidence="1" id="KW-0472">Membrane</keyword>
<evidence type="ECO:0000313" key="4">
    <source>
        <dbReference type="Proteomes" id="UP000305709"/>
    </source>
</evidence>
<sequence>MITRDMVGGAAASLIGALYLFYASQLRPSSLADSVGPQGLPLVYGWLTLALGLVLLAQAFIAVLRASPAERAKQADAWSGQGRRILWAAGLLAFAVGYLLIVETLGYLLSLAVLIPAVAIYLGARFGWRPLAVGVGGAVVLWLMFDKLLGVGMPEGVLRGLGL</sequence>
<reference evidence="3 4" key="1">
    <citation type="submission" date="2019-06" db="EMBL/GenBank/DDBJ databases">
        <authorList>
            <person name="Jiang L."/>
        </authorList>
    </citation>
    <scope>NUCLEOTIDE SEQUENCE [LARGE SCALE GENOMIC DNA]</scope>
    <source>
        <strain evidence="3 4">YIM 48858</strain>
    </source>
</reference>
<feature type="transmembrane region" description="Helical" evidence="1">
    <location>
        <begin position="85"/>
        <end position="101"/>
    </location>
</feature>
<proteinExistence type="predicted"/>
<feature type="transmembrane region" description="Helical" evidence="1">
    <location>
        <begin position="42"/>
        <end position="64"/>
    </location>
</feature>
<evidence type="ECO:0000259" key="2">
    <source>
        <dbReference type="Pfam" id="PF07331"/>
    </source>
</evidence>
<keyword evidence="4" id="KW-1185">Reference proteome</keyword>
<dbReference type="InterPro" id="IPR009936">
    <property type="entry name" value="DUF1468"/>
</dbReference>
<organism evidence="3 4">
    <name type="scientific">Rubellimicrobium roseum</name>
    <dbReference type="NCBI Taxonomy" id="687525"/>
    <lineage>
        <taxon>Bacteria</taxon>
        <taxon>Pseudomonadati</taxon>
        <taxon>Pseudomonadota</taxon>
        <taxon>Alphaproteobacteria</taxon>
        <taxon>Rhodobacterales</taxon>
        <taxon>Roseobacteraceae</taxon>
        <taxon>Rubellimicrobium</taxon>
    </lineage>
</organism>